<dbReference type="InterPro" id="IPR001647">
    <property type="entry name" value="HTH_TetR"/>
</dbReference>
<evidence type="ECO:0000313" key="5">
    <source>
        <dbReference type="Proteomes" id="UP000773469"/>
    </source>
</evidence>
<evidence type="ECO:0000256" key="2">
    <source>
        <dbReference type="PROSITE-ProRule" id="PRU00335"/>
    </source>
</evidence>
<dbReference type="Gene3D" id="1.10.357.10">
    <property type="entry name" value="Tetracycline Repressor, domain 2"/>
    <property type="match status" value="1"/>
</dbReference>
<dbReference type="SUPFAM" id="SSF46689">
    <property type="entry name" value="Homeodomain-like"/>
    <property type="match status" value="1"/>
</dbReference>
<dbReference type="RefSeq" id="WP_028763595.1">
    <property type="nucleotide sequence ID" value="NZ_BPEU01000018.1"/>
</dbReference>
<evidence type="ECO:0000256" key="1">
    <source>
        <dbReference type="ARBA" id="ARBA00023125"/>
    </source>
</evidence>
<dbReference type="Proteomes" id="UP000773469">
    <property type="component" value="Unassembled WGS sequence"/>
</dbReference>
<feature type="domain" description="HTH tetR-type" evidence="3">
    <location>
        <begin position="10"/>
        <end position="70"/>
    </location>
</feature>
<protein>
    <submittedName>
        <fullName evidence="4">TetR family transcriptional regulator</fullName>
    </submittedName>
</protein>
<keyword evidence="5" id="KW-1185">Reference proteome</keyword>
<accession>A0ABQ4P533</accession>
<dbReference type="PROSITE" id="PS50977">
    <property type="entry name" value="HTH_TETR_2"/>
    <property type="match status" value="1"/>
</dbReference>
<organism evidence="4 5">
    <name type="scientific">Shewanella colwelliana</name>
    <name type="common">Alteromonas colwelliana</name>
    <dbReference type="NCBI Taxonomy" id="23"/>
    <lineage>
        <taxon>Bacteria</taxon>
        <taxon>Pseudomonadati</taxon>
        <taxon>Pseudomonadota</taxon>
        <taxon>Gammaproteobacteria</taxon>
        <taxon>Alteromonadales</taxon>
        <taxon>Shewanellaceae</taxon>
        <taxon>Shewanella</taxon>
    </lineage>
</organism>
<gene>
    <name evidence="4" type="ORF">TUM3794_26400</name>
</gene>
<dbReference type="InterPro" id="IPR009057">
    <property type="entry name" value="Homeodomain-like_sf"/>
</dbReference>
<evidence type="ECO:0000313" key="4">
    <source>
        <dbReference type="EMBL" id="GIU42625.1"/>
    </source>
</evidence>
<dbReference type="EMBL" id="BPEU01000018">
    <property type="protein sequence ID" value="GIU42625.1"/>
    <property type="molecule type" value="Genomic_DNA"/>
</dbReference>
<comment type="caution">
    <text evidence="4">The sequence shown here is derived from an EMBL/GenBank/DDBJ whole genome shotgun (WGS) entry which is preliminary data.</text>
</comment>
<sequence>MRCPKDSCEALRCNQLLDEAEKLIDNQGVVSFRFAQIAKQAECSTNTLYKYFESKEDVLVCLFLRNTTSSRIPVFISENPQFNIQQLSVLPILFTFEVVKRSPIFNILRVVSINSMFWQLASSEKIEILRHRVNLFWSCIRAPIEEAVAQGELMATEMDIKELVQSLYFFLAGATSSYESRLMDECYFTPDDETGFRHISRLMNRYAWKTPITQEMMCDMVVRISEFLDRGEGKVRTCETCLATGKRHDCRG</sequence>
<feature type="DNA-binding region" description="H-T-H motif" evidence="2">
    <location>
        <begin position="33"/>
        <end position="52"/>
    </location>
</feature>
<dbReference type="Pfam" id="PF00440">
    <property type="entry name" value="TetR_N"/>
    <property type="match status" value="1"/>
</dbReference>
<proteinExistence type="predicted"/>
<reference evidence="4 5" key="1">
    <citation type="submission" date="2021-05" db="EMBL/GenBank/DDBJ databases">
        <title>Molecular characterization for Shewanella algae harboring chromosomal blaOXA-55-like strains isolated from clinical and environment sample.</title>
        <authorList>
            <person name="Ohama Y."/>
            <person name="Aoki K."/>
            <person name="Harada S."/>
            <person name="Moriya K."/>
            <person name="Ishii Y."/>
            <person name="Tateda K."/>
        </authorList>
    </citation>
    <scope>NUCLEOTIDE SEQUENCE [LARGE SCALE GENOMIC DNA]</scope>
    <source>
        <strain evidence="4 5">MBTL60-118</strain>
    </source>
</reference>
<keyword evidence="1 2" id="KW-0238">DNA-binding</keyword>
<name>A0ABQ4P533_SHECO</name>
<dbReference type="PRINTS" id="PR00455">
    <property type="entry name" value="HTHTETR"/>
</dbReference>
<evidence type="ECO:0000259" key="3">
    <source>
        <dbReference type="PROSITE" id="PS50977"/>
    </source>
</evidence>